<organism evidence="2 3">
    <name type="scientific">Candidatus Dormiibacter inghamiae</name>
    <dbReference type="NCBI Taxonomy" id="3127013"/>
    <lineage>
        <taxon>Bacteria</taxon>
        <taxon>Bacillati</taxon>
        <taxon>Candidatus Dormiibacterota</taxon>
        <taxon>Candidatus Dormibacteria</taxon>
        <taxon>Candidatus Dormibacterales</taxon>
        <taxon>Candidatus Dormibacteraceae</taxon>
        <taxon>Candidatus Dormiibacter</taxon>
    </lineage>
</organism>
<evidence type="ECO:0000256" key="1">
    <source>
        <dbReference type="SAM" id="MobiDB-lite"/>
    </source>
</evidence>
<sequence>METQKLDEVKGWFAGRVPEGWFTGAPTVSADDQQITVLGDVAGPEIPEGSAAELRAGAEAGRIARFREHTRGYRIAVAQEAEHRFGVPVTWAAKCGGTELTFTPGGSGRRSGQSEEKDQPKQVMIGRWGRGRRFAGPRAWSRTRAFRDDWQNF</sequence>
<evidence type="ECO:0000313" key="2">
    <source>
        <dbReference type="EMBL" id="MBJ7602365.1"/>
    </source>
</evidence>
<gene>
    <name evidence="2" type="ORF">JF888_04110</name>
</gene>
<feature type="region of interest" description="Disordered" evidence="1">
    <location>
        <begin position="101"/>
        <end position="121"/>
    </location>
</feature>
<dbReference type="RefSeq" id="WP_338176833.1">
    <property type="nucleotide sequence ID" value="NZ_JAEKNQ010000019.1"/>
</dbReference>
<reference evidence="2 3" key="1">
    <citation type="submission" date="2020-10" db="EMBL/GenBank/DDBJ databases">
        <title>Ca. Dormibacterota MAGs.</title>
        <authorList>
            <person name="Montgomery K."/>
        </authorList>
    </citation>
    <scope>NUCLEOTIDE SEQUENCE [LARGE SCALE GENOMIC DNA]</scope>
    <source>
        <strain evidence="2">SC8811_S16_3</strain>
    </source>
</reference>
<comment type="caution">
    <text evidence="2">The sequence shown here is derived from an EMBL/GenBank/DDBJ whole genome shotgun (WGS) entry which is preliminary data.</text>
</comment>
<evidence type="ECO:0000313" key="3">
    <source>
        <dbReference type="Proteomes" id="UP000620075"/>
    </source>
</evidence>
<proteinExistence type="predicted"/>
<name>A0A934KCN6_9BACT</name>
<dbReference type="AlphaFoldDB" id="A0A934KCN6"/>
<dbReference type="Proteomes" id="UP000620075">
    <property type="component" value="Unassembled WGS sequence"/>
</dbReference>
<protein>
    <submittedName>
        <fullName evidence="2">Uncharacterized protein</fullName>
    </submittedName>
</protein>
<dbReference type="EMBL" id="JAEKNQ010000019">
    <property type="protein sequence ID" value="MBJ7602365.1"/>
    <property type="molecule type" value="Genomic_DNA"/>
</dbReference>
<accession>A0A934KCN6</accession>